<dbReference type="PANTHER" id="PTHR43690">
    <property type="entry name" value="NARDILYSIN"/>
    <property type="match status" value="1"/>
</dbReference>
<dbReference type="GO" id="GO:0046872">
    <property type="term" value="F:metal ion binding"/>
    <property type="evidence" value="ECO:0007669"/>
    <property type="project" value="UniProtKB-KW"/>
</dbReference>
<evidence type="ECO:0000256" key="4">
    <source>
        <dbReference type="ARBA" id="ARBA00012449"/>
    </source>
</evidence>
<evidence type="ECO:0000256" key="10">
    <source>
        <dbReference type="ARBA" id="ARBA00023049"/>
    </source>
</evidence>
<dbReference type="GO" id="GO:0005737">
    <property type="term" value="C:cytoplasm"/>
    <property type="evidence" value="ECO:0007669"/>
    <property type="project" value="UniProtKB-ARBA"/>
</dbReference>
<comment type="caution">
    <text evidence="21">The sequence shown here is derived from an EMBL/GenBank/DDBJ whole genome shotgun (WGS) entry which is preliminary data.</text>
</comment>
<evidence type="ECO:0000259" key="18">
    <source>
        <dbReference type="Pfam" id="PF16187"/>
    </source>
</evidence>
<dbReference type="GO" id="GO:0004222">
    <property type="term" value="F:metalloendopeptidase activity"/>
    <property type="evidence" value="ECO:0007669"/>
    <property type="project" value="UniProtKB-EC"/>
</dbReference>
<evidence type="ECO:0000313" key="21">
    <source>
        <dbReference type="EMBL" id="POP49794.1"/>
    </source>
</evidence>
<evidence type="ECO:0000313" key="20">
    <source>
        <dbReference type="EMBL" id="POP46324.1"/>
    </source>
</evidence>
<dbReference type="Pfam" id="PF22456">
    <property type="entry name" value="PqqF-like_C_4"/>
    <property type="match status" value="1"/>
</dbReference>
<organism evidence="21 23">
    <name type="scientific">Superficieibacter electus</name>
    <dbReference type="NCBI Taxonomy" id="2022662"/>
    <lineage>
        <taxon>Bacteria</taxon>
        <taxon>Pseudomonadati</taxon>
        <taxon>Pseudomonadota</taxon>
        <taxon>Gammaproteobacteria</taxon>
        <taxon>Enterobacterales</taxon>
        <taxon>Enterobacteriaceae</taxon>
        <taxon>Superficieibacter</taxon>
    </lineage>
</organism>
<dbReference type="Proteomes" id="UP000247005">
    <property type="component" value="Unassembled WGS sequence"/>
</dbReference>
<comment type="function">
    <text evidence="2">Endopeptidase that degrades small peptides of less than 7 kDa, such as glucagon and insulin.</text>
</comment>
<feature type="domain" description="Coenzyme PQQ synthesis protein F-like C-terminal lobe" evidence="19">
    <location>
        <begin position="779"/>
        <end position="877"/>
    </location>
</feature>
<reference evidence="22 23" key="1">
    <citation type="submission" date="2018-01" db="EMBL/GenBank/DDBJ databases">
        <title>Superficieibacter electus gen. nov., sp. nov., an extended-spectrum beta-lactamase possessing member of the Enterobacteriaceae family, isolated from intensive care unit surfaces.</title>
        <authorList>
            <person name="Potter R.F."/>
            <person name="D'Souza A.W."/>
        </authorList>
    </citation>
    <scope>NUCLEOTIDE SEQUENCE [LARGE SCALE GENOMIC DNA]</scope>
    <source>
        <strain evidence="21 23">BP-1</strain>
        <strain evidence="20 22">BP-2</strain>
    </source>
</reference>
<protein>
    <recommendedName>
        <fullName evidence="5">Protease 3</fullName>
        <ecNumber evidence="4">3.4.24.55</ecNumber>
    </recommendedName>
    <alternativeName>
        <fullName evidence="13">Pitrilysin</fullName>
    </alternativeName>
    <alternativeName>
        <fullName evidence="12">Protease III</fullName>
    </alternativeName>
    <alternativeName>
        <fullName evidence="11">Protease pi</fullName>
    </alternativeName>
</protein>
<dbReference type="NCBIfam" id="NF011681">
    <property type="entry name" value="PRK15101.1"/>
    <property type="match status" value="1"/>
</dbReference>
<keyword evidence="22" id="KW-1185">Reference proteome</keyword>
<evidence type="ECO:0000256" key="7">
    <source>
        <dbReference type="ARBA" id="ARBA00022723"/>
    </source>
</evidence>
<feature type="domain" description="Peptidase M16 C-terminal" evidence="17">
    <location>
        <begin position="217"/>
        <end position="394"/>
    </location>
</feature>
<sequence>MPISSTWLKALVVLLALWANVGQADTGWQPVQETIRKSEKDPRQYQAIRLDNGMVVLLVSDAQAVKSLSALVLPVGSLSDPDSHQGLAHYLEHMTLMGSKKYPQPDSLAEFLKMHGGSHNASTAPYRTAYYLEVENDALEGAVDRLADAIAAPQLAEKYASRERNAVNAELTMARSRDGMRMAQVSAETINPAHPGSRFSGGNLETLSDKPGNPVHKALVEFRDRYYSANLMKAVVYSNKPLPELARIAAETYGRVPNKNITRPQVTVPVVTDAQKGLIIHYVPALPRKALRVEFRIDNNTAQFRSKTDELVTYLIGNRSPGTLSDWLQEQGLVEGIRADSDPIVNGNSGVLAISATLTDKGLAHRDEVVAAIFSYLNLLREKGVDKRYFDELAHVLDLDFRYPSITRDMSYVEWLADTMIRVPVEHTLDAVNIADKYDPDAIKARLAMMTPQNARIWYISPDEPHNKTAYFVNAPYQVDKISDKRFADWQQKASAIALKLPELNPYIPDDFTLIKADKNYTRPELIVDEPALRVLYMPSRYFASEPKADVSVVLRNPQAMDSARNQVMFALNDYMAGIALDQLSNQASVGGISFSTNANNGLMVNADGYTQRLPKLFATLLDGYFSFTPTEDQLAQAKSWYTQMMDSAEKGKAYEQAIMPVQMLSQVPYFQREERRALLPSITLKEVMAYRETLKKGARPEFLVLGNLSVDQAKSLARQVQQQLGTQGNEWCRNKEVVVDKPQSVIFEKAGSSTDSALGAVFVPASTDEYSSAAASALLGQIVQPWFYSQLRTEEQLGYAVFAFPMSVGRQWGMGFLLQSNDKQPSYLWERYKAFFPTAEEKLRAMKPEEFAQIQQAVVAQMREAPQTLDEEASKLSKDFDRGNLKFDSREKIIAEVKLLTPQKLADFFHQTVVKPQGMAILSQVSGSQSGKAEYARPDGWKTWESVSALQQSLPLLRENE</sequence>
<dbReference type="Pfam" id="PF16187">
    <property type="entry name" value="Peptidase_M16_M"/>
    <property type="match status" value="1"/>
</dbReference>
<dbReference type="EC" id="3.4.24.55" evidence="4"/>
<dbReference type="RefSeq" id="WP_103675191.1">
    <property type="nucleotide sequence ID" value="NZ_PQGD01000004.1"/>
</dbReference>
<evidence type="ECO:0000259" key="16">
    <source>
        <dbReference type="Pfam" id="PF00675"/>
    </source>
</evidence>
<dbReference type="GO" id="GO:0006508">
    <property type="term" value="P:proteolysis"/>
    <property type="evidence" value="ECO:0007669"/>
    <property type="project" value="UniProtKB-KW"/>
</dbReference>
<dbReference type="Pfam" id="PF05193">
    <property type="entry name" value="Peptidase_M16_C"/>
    <property type="match status" value="1"/>
</dbReference>
<evidence type="ECO:0000256" key="2">
    <source>
        <dbReference type="ARBA" id="ARBA00002184"/>
    </source>
</evidence>
<feature type="signal peptide" evidence="15">
    <location>
        <begin position="1"/>
        <end position="24"/>
    </location>
</feature>
<keyword evidence="10" id="KW-0482">Metalloprotease</keyword>
<keyword evidence="8" id="KW-0378">Hydrolase</keyword>
<feature type="chain" id="PRO_5015149555" description="Protease 3" evidence="15">
    <location>
        <begin position="25"/>
        <end position="962"/>
    </location>
</feature>
<evidence type="ECO:0000256" key="15">
    <source>
        <dbReference type="SAM" id="SignalP"/>
    </source>
</evidence>
<dbReference type="InterPro" id="IPR011249">
    <property type="entry name" value="Metalloenz_LuxS/M16"/>
</dbReference>
<evidence type="ECO:0000259" key="17">
    <source>
        <dbReference type="Pfam" id="PF05193"/>
    </source>
</evidence>
<comment type="similarity">
    <text evidence="3 14">Belongs to the peptidase M16 family.</text>
</comment>
<evidence type="ECO:0000256" key="6">
    <source>
        <dbReference type="ARBA" id="ARBA00022670"/>
    </source>
</evidence>
<comment type="cofactor">
    <cofactor evidence="1">
        <name>Zn(2+)</name>
        <dbReference type="ChEBI" id="CHEBI:29105"/>
    </cofactor>
</comment>
<evidence type="ECO:0000313" key="22">
    <source>
        <dbReference type="Proteomes" id="UP000237073"/>
    </source>
</evidence>
<evidence type="ECO:0000256" key="11">
    <source>
        <dbReference type="ARBA" id="ARBA00029597"/>
    </source>
</evidence>
<evidence type="ECO:0000313" key="23">
    <source>
        <dbReference type="Proteomes" id="UP000247005"/>
    </source>
</evidence>
<dbReference type="EMBL" id="PQGD01000004">
    <property type="protein sequence ID" value="POP49794.1"/>
    <property type="molecule type" value="Genomic_DNA"/>
</dbReference>
<evidence type="ECO:0000256" key="14">
    <source>
        <dbReference type="RuleBase" id="RU004447"/>
    </source>
</evidence>
<dbReference type="EMBL" id="PQGE01000004">
    <property type="protein sequence ID" value="POP46324.1"/>
    <property type="molecule type" value="Genomic_DNA"/>
</dbReference>
<evidence type="ECO:0000256" key="3">
    <source>
        <dbReference type="ARBA" id="ARBA00007261"/>
    </source>
</evidence>
<accession>A0A2P5GTA6</accession>
<keyword evidence="6" id="KW-0645">Protease</keyword>
<evidence type="ECO:0000256" key="5">
    <source>
        <dbReference type="ARBA" id="ARBA00017565"/>
    </source>
</evidence>
<evidence type="ECO:0000259" key="19">
    <source>
        <dbReference type="Pfam" id="PF22456"/>
    </source>
</evidence>
<dbReference type="InterPro" id="IPR011765">
    <property type="entry name" value="Pept_M16_N"/>
</dbReference>
<gene>
    <name evidence="21" type="ORF">CHU32_06090</name>
    <name evidence="20" type="ORF">CHU33_06075</name>
</gene>
<evidence type="ECO:0000256" key="13">
    <source>
        <dbReference type="ARBA" id="ARBA00033450"/>
    </source>
</evidence>
<dbReference type="InterPro" id="IPR001431">
    <property type="entry name" value="Pept_M16_Zn_BS"/>
</dbReference>
<keyword evidence="15" id="KW-0732">Signal</keyword>
<evidence type="ECO:0000256" key="8">
    <source>
        <dbReference type="ARBA" id="ARBA00022801"/>
    </source>
</evidence>
<dbReference type="Proteomes" id="UP000237073">
    <property type="component" value="Unassembled WGS sequence"/>
</dbReference>
<dbReference type="PROSITE" id="PS00143">
    <property type="entry name" value="INSULINASE"/>
    <property type="match status" value="1"/>
</dbReference>
<dbReference type="AlphaFoldDB" id="A0A2P5GTA6"/>
<keyword evidence="7" id="KW-0479">Metal-binding</keyword>
<dbReference type="SUPFAM" id="SSF63411">
    <property type="entry name" value="LuxS/MPP-like metallohydrolase"/>
    <property type="match status" value="4"/>
</dbReference>
<keyword evidence="9" id="KW-0862">Zinc</keyword>
<dbReference type="PANTHER" id="PTHR43690:SF18">
    <property type="entry name" value="INSULIN-DEGRADING ENZYME-RELATED"/>
    <property type="match status" value="1"/>
</dbReference>
<dbReference type="Pfam" id="PF00675">
    <property type="entry name" value="Peptidase_M16"/>
    <property type="match status" value="1"/>
</dbReference>
<dbReference type="OrthoDB" id="9811314at2"/>
<name>A0A2P5GTA6_9ENTR</name>
<evidence type="ECO:0000256" key="9">
    <source>
        <dbReference type="ARBA" id="ARBA00022833"/>
    </source>
</evidence>
<feature type="domain" description="Peptidase M16 N-terminal" evidence="16">
    <location>
        <begin position="55"/>
        <end position="192"/>
    </location>
</feature>
<evidence type="ECO:0000256" key="1">
    <source>
        <dbReference type="ARBA" id="ARBA00001947"/>
    </source>
</evidence>
<dbReference type="InterPro" id="IPR032632">
    <property type="entry name" value="Peptidase_M16_M"/>
</dbReference>
<evidence type="ECO:0000256" key="12">
    <source>
        <dbReference type="ARBA" id="ARBA00031184"/>
    </source>
</evidence>
<dbReference type="InterPro" id="IPR007863">
    <property type="entry name" value="Peptidase_M16_C"/>
</dbReference>
<dbReference type="Gene3D" id="3.30.830.10">
    <property type="entry name" value="Metalloenzyme, LuxS/M16 peptidase-like"/>
    <property type="match status" value="4"/>
</dbReference>
<dbReference type="InterPro" id="IPR054734">
    <property type="entry name" value="PqqF-like_C_4"/>
</dbReference>
<proteinExistence type="inferred from homology"/>
<feature type="domain" description="Peptidase M16 middle/third" evidence="18">
    <location>
        <begin position="401"/>
        <end position="676"/>
    </location>
</feature>
<dbReference type="InterPro" id="IPR050626">
    <property type="entry name" value="Peptidase_M16"/>
</dbReference>
<dbReference type="FunFam" id="3.30.830.10:FF:000012">
    <property type="entry name" value="Protease 3"/>
    <property type="match status" value="1"/>
</dbReference>